<sequence>MPFRPPTAKSGRGGFKGRIANLFRGIHEPSTNPPTTQTVPTVPSEHPHYSPATDNSQRVRARRSIATFFYEKHKRSDSPRPTQPSPAVPVNNAYSAEAERRPIFKRHTMRRHTSVPVLPSVRTHAQMTNLPQDPPPTYTILVEADRLVVTHPPPPYVLQPSAPRLQTSSRLQHHIQRRDSVDTTPLELHQATFRVGHGGSQYEIYMNRRVSHQLPVSYSRNGSYPPPPPQRSGLPVAGSSGWTTQVPRA</sequence>
<name>A0A7C8M9G2_9PLEO</name>
<dbReference type="EMBL" id="JAADJZ010000010">
    <property type="protein sequence ID" value="KAF2872199.1"/>
    <property type="molecule type" value="Genomic_DNA"/>
</dbReference>
<feature type="compositionally biased region" description="Polar residues" evidence="1">
    <location>
        <begin position="240"/>
        <end position="249"/>
    </location>
</feature>
<comment type="caution">
    <text evidence="2">The sequence shown here is derived from an EMBL/GenBank/DDBJ whole genome shotgun (WGS) entry which is preliminary data.</text>
</comment>
<feature type="region of interest" description="Disordered" evidence="1">
    <location>
        <begin position="1"/>
        <end position="96"/>
    </location>
</feature>
<organism evidence="2 3">
    <name type="scientific">Massariosphaeria phaeospora</name>
    <dbReference type="NCBI Taxonomy" id="100035"/>
    <lineage>
        <taxon>Eukaryota</taxon>
        <taxon>Fungi</taxon>
        <taxon>Dikarya</taxon>
        <taxon>Ascomycota</taxon>
        <taxon>Pezizomycotina</taxon>
        <taxon>Dothideomycetes</taxon>
        <taxon>Pleosporomycetidae</taxon>
        <taxon>Pleosporales</taxon>
        <taxon>Pleosporales incertae sedis</taxon>
        <taxon>Massariosphaeria</taxon>
    </lineage>
</organism>
<protein>
    <submittedName>
        <fullName evidence="2">Uncharacterized protein</fullName>
    </submittedName>
</protein>
<accession>A0A7C8M9G2</accession>
<evidence type="ECO:0000313" key="3">
    <source>
        <dbReference type="Proteomes" id="UP000481861"/>
    </source>
</evidence>
<evidence type="ECO:0000256" key="1">
    <source>
        <dbReference type="SAM" id="MobiDB-lite"/>
    </source>
</evidence>
<dbReference type="AlphaFoldDB" id="A0A7C8M9G2"/>
<evidence type="ECO:0000313" key="2">
    <source>
        <dbReference type="EMBL" id="KAF2872199.1"/>
    </source>
</evidence>
<reference evidence="2 3" key="1">
    <citation type="submission" date="2020-01" db="EMBL/GenBank/DDBJ databases">
        <authorList>
            <consortium name="DOE Joint Genome Institute"/>
            <person name="Haridas S."/>
            <person name="Albert R."/>
            <person name="Binder M."/>
            <person name="Bloem J."/>
            <person name="Labutti K."/>
            <person name="Salamov A."/>
            <person name="Andreopoulos B."/>
            <person name="Baker S.E."/>
            <person name="Barry K."/>
            <person name="Bills G."/>
            <person name="Bluhm B.H."/>
            <person name="Cannon C."/>
            <person name="Castanera R."/>
            <person name="Culley D.E."/>
            <person name="Daum C."/>
            <person name="Ezra D."/>
            <person name="Gonzalez J.B."/>
            <person name="Henrissat B."/>
            <person name="Kuo A."/>
            <person name="Liang C."/>
            <person name="Lipzen A."/>
            <person name="Lutzoni F."/>
            <person name="Magnuson J."/>
            <person name="Mondo S."/>
            <person name="Nolan M."/>
            <person name="Ohm R."/>
            <person name="Pangilinan J."/>
            <person name="Park H.-J.H."/>
            <person name="Ramirez L."/>
            <person name="Alfaro M."/>
            <person name="Sun H."/>
            <person name="Tritt A."/>
            <person name="Yoshinaga Y."/>
            <person name="Zwiers L.-H.L."/>
            <person name="Turgeon B.G."/>
            <person name="Goodwin S.B."/>
            <person name="Spatafora J.W."/>
            <person name="Crous P.W."/>
            <person name="Grigoriev I.V."/>
        </authorList>
    </citation>
    <scope>NUCLEOTIDE SEQUENCE [LARGE SCALE GENOMIC DNA]</scope>
    <source>
        <strain evidence="2 3">CBS 611.86</strain>
    </source>
</reference>
<feature type="compositionally biased region" description="Low complexity" evidence="1">
    <location>
        <begin position="29"/>
        <end position="44"/>
    </location>
</feature>
<proteinExistence type="predicted"/>
<gene>
    <name evidence="2" type="ORF">BDV95DRAFT_38561</name>
</gene>
<keyword evidence="3" id="KW-1185">Reference proteome</keyword>
<dbReference type="Proteomes" id="UP000481861">
    <property type="component" value="Unassembled WGS sequence"/>
</dbReference>
<feature type="region of interest" description="Disordered" evidence="1">
    <location>
        <begin position="216"/>
        <end position="249"/>
    </location>
</feature>